<keyword evidence="3" id="KW-1185">Reference proteome</keyword>
<dbReference type="OrthoDB" id="6251709at2759"/>
<evidence type="ECO:0000313" key="2">
    <source>
        <dbReference type="EMBL" id="VDN99236.1"/>
    </source>
</evidence>
<dbReference type="WBParaSite" id="HNAJ_0000337801-mRNA-1">
    <property type="protein sequence ID" value="HNAJ_0000337801-mRNA-1"/>
    <property type="gene ID" value="HNAJ_0000337801"/>
</dbReference>
<evidence type="ECO:0000256" key="1">
    <source>
        <dbReference type="SAM" id="MobiDB-lite"/>
    </source>
</evidence>
<accession>A0A0R3T8J0</accession>
<feature type="region of interest" description="Disordered" evidence="1">
    <location>
        <begin position="468"/>
        <end position="516"/>
    </location>
</feature>
<sequence length="516" mass="57771">MLDYNSLSIGTLQEKRDAYLSLKSQASLLPDGGKKLDDAIERINSIIDCRKSLHSPEPQRTPVFRTLREKTYSTITVSSINEETSCSEDEELDDITLGLGSIELNCVSFEERSEEDLSTFPDDPLTPEEIDTYLFLCNIPSIRRSNMAQCHPFILYLGFISANSICLRVIDCLETKNIFSKYGTPSAWHLTSDSPANVETKMTHKPVISHPGSAIYELWGFVRNAMCGSKSWPLFLFESNKSSRYFKMLYCSSSVQHHFGSKNLPRNIRFAVYEPPISEEFSQEENISPGDLLALDDRLTGLAESCTSETMTLSKMKLKSFSWLESPVNYRALLNIAKVPDIDTVTKRSDYLSAIKISNCDKLYEPQATSAPILNSIDDTLLRQLALAGFIPRTLALLAAKGGWRCFAGILSGLGISKDSSEPLAELYRCFMKINRGMAINTDLYKEGAKKASVKNLFNESGRKTKTLLEPLPIQPERPEDRIKITSPPPSEELYKYRDGAAVDSDDKSDSEAEED</sequence>
<evidence type="ECO:0000313" key="4">
    <source>
        <dbReference type="WBParaSite" id="HNAJ_0000337801-mRNA-1"/>
    </source>
</evidence>
<dbReference type="EMBL" id="UZAE01001953">
    <property type="protein sequence ID" value="VDN99236.1"/>
    <property type="molecule type" value="Genomic_DNA"/>
</dbReference>
<proteinExistence type="predicted"/>
<feature type="compositionally biased region" description="Basic and acidic residues" evidence="1">
    <location>
        <begin position="493"/>
        <end position="516"/>
    </location>
</feature>
<protein>
    <submittedName>
        <fullName evidence="4">DUF4806 domain-containing protein</fullName>
    </submittedName>
</protein>
<organism evidence="4">
    <name type="scientific">Rodentolepis nana</name>
    <name type="common">Dwarf tapeworm</name>
    <name type="synonym">Hymenolepis nana</name>
    <dbReference type="NCBI Taxonomy" id="102285"/>
    <lineage>
        <taxon>Eukaryota</taxon>
        <taxon>Metazoa</taxon>
        <taxon>Spiralia</taxon>
        <taxon>Lophotrochozoa</taxon>
        <taxon>Platyhelminthes</taxon>
        <taxon>Cestoda</taxon>
        <taxon>Eucestoda</taxon>
        <taxon>Cyclophyllidea</taxon>
        <taxon>Hymenolepididae</taxon>
        <taxon>Rodentolepis</taxon>
    </lineage>
</organism>
<dbReference type="AlphaFoldDB" id="A0A0R3T8J0"/>
<name>A0A0R3T8J0_RODNA</name>
<evidence type="ECO:0000313" key="3">
    <source>
        <dbReference type="Proteomes" id="UP000278807"/>
    </source>
</evidence>
<reference evidence="2 3" key="2">
    <citation type="submission" date="2018-11" db="EMBL/GenBank/DDBJ databases">
        <authorList>
            <consortium name="Pathogen Informatics"/>
        </authorList>
    </citation>
    <scope>NUCLEOTIDE SEQUENCE [LARGE SCALE GENOMIC DNA]</scope>
</reference>
<dbReference type="Proteomes" id="UP000278807">
    <property type="component" value="Unassembled WGS sequence"/>
</dbReference>
<reference evidence="4" key="1">
    <citation type="submission" date="2017-02" db="UniProtKB">
        <authorList>
            <consortium name="WormBaseParasite"/>
        </authorList>
    </citation>
    <scope>IDENTIFICATION</scope>
</reference>
<gene>
    <name evidence="2" type="ORF">HNAJ_LOCUS3377</name>
</gene>